<dbReference type="SUPFAM" id="SSF81296">
    <property type="entry name" value="E set domains"/>
    <property type="match status" value="1"/>
</dbReference>
<feature type="domain" description="1,4-alpha-glucan branching enzyme GlgB N-terminal" evidence="1">
    <location>
        <begin position="7"/>
        <end position="86"/>
    </location>
</feature>
<dbReference type="InterPro" id="IPR014756">
    <property type="entry name" value="Ig_E-set"/>
</dbReference>
<sequence>MSDRIDRDVINALIAGHFADPFSVLGMHKTTAGLEVRALLPDATDVWVIEPKTGRKLAKLECLDSRGFFSGVIPRRKNFFRYQLAVVGMVSKT</sequence>
<dbReference type="AlphaFoldDB" id="A0A376RBJ2"/>
<dbReference type="EC" id="2.4.1.18" evidence="2"/>
<accession>A0A376RBJ2</accession>
<gene>
    <name evidence="2" type="primary">glgB_1</name>
    <name evidence="2" type="ORF">NCTC10865_00508</name>
</gene>
<dbReference type="InterPro" id="IPR054169">
    <property type="entry name" value="GlgB_N"/>
</dbReference>
<organism evidence="2 3">
    <name type="scientific">Escherichia coli</name>
    <dbReference type="NCBI Taxonomy" id="562"/>
    <lineage>
        <taxon>Bacteria</taxon>
        <taxon>Pseudomonadati</taxon>
        <taxon>Pseudomonadota</taxon>
        <taxon>Gammaproteobacteria</taxon>
        <taxon>Enterobacterales</taxon>
        <taxon>Enterobacteriaceae</taxon>
        <taxon>Escherichia</taxon>
    </lineage>
</organism>
<evidence type="ECO:0000313" key="3">
    <source>
        <dbReference type="Proteomes" id="UP000254159"/>
    </source>
</evidence>
<dbReference type="InterPro" id="IPR013783">
    <property type="entry name" value="Ig-like_fold"/>
</dbReference>
<evidence type="ECO:0000259" key="1">
    <source>
        <dbReference type="Pfam" id="PF22019"/>
    </source>
</evidence>
<reference evidence="2 3" key="1">
    <citation type="submission" date="2018-06" db="EMBL/GenBank/DDBJ databases">
        <authorList>
            <consortium name="Pathogen Informatics"/>
            <person name="Doyle S."/>
        </authorList>
    </citation>
    <scope>NUCLEOTIDE SEQUENCE [LARGE SCALE GENOMIC DNA]</scope>
    <source>
        <strain evidence="2 3">NCTC10865</strain>
    </source>
</reference>
<keyword evidence="2" id="KW-0328">Glycosyltransferase</keyword>
<dbReference type="EMBL" id="UGCD01000002">
    <property type="protein sequence ID" value="STI15299.1"/>
    <property type="molecule type" value="Genomic_DNA"/>
</dbReference>
<keyword evidence="2" id="KW-0808">Transferase</keyword>
<name>A0A376RBJ2_ECOLX</name>
<dbReference type="GO" id="GO:0003844">
    <property type="term" value="F:1,4-alpha-glucan branching enzyme activity"/>
    <property type="evidence" value="ECO:0007669"/>
    <property type="project" value="UniProtKB-EC"/>
</dbReference>
<proteinExistence type="predicted"/>
<protein>
    <submittedName>
        <fullName evidence="2">1,4-alpha-glucan-branching protein</fullName>
        <ecNumber evidence="2">2.4.1.18</ecNumber>
    </submittedName>
</protein>
<dbReference type="Pfam" id="PF22019">
    <property type="entry name" value="GlgB_N"/>
    <property type="match status" value="1"/>
</dbReference>
<dbReference type="Proteomes" id="UP000254159">
    <property type="component" value="Unassembled WGS sequence"/>
</dbReference>
<evidence type="ECO:0000313" key="2">
    <source>
        <dbReference type="EMBL" id="STI15299.1"/>
    </source>
</evidence>
<dbReference type="Gene3D" id="2.60.40.10">
    <property type="entry name" value="Immunoglobulins"/>
    <property type="match status" value="1"/>
</dbReference>